<proteinExistence type="predicted"/>
<gene>
    <name evidence="1" type="ORF">pTL43_00033</name>
</gene>
<protein>
    <submittedName>
        <fullName evidence="1">Uncharacterized protein</fullName>
    </submittedName>
</protein>
<name>A0A515HIS3_9ZZZZ</name>
<evidence type="ECO:0000313" key="1">
    <source>
        <dbReference type="EMBL" id="QDL89309.1"/>
    </source>
</evidence>
<sequence>MAQRLKATRRTVSEKIEEFDLSGRHGKFDGSTKFHPTVLSVELELPEDMGPVFSLAFNVTDARRP</sequence>
<reference evidence="1" key="1">
    <citation type="submission" date="2018-05" db="EMBL/GenBank/DDBJ databases">
        <title>Plant species dependent abundance and diversity of IncP-1 plasmids in the rhizosphere - sequence analysis provides new insights into the role as efficient and dynamic means for rapid bacterial adaptation.</title>
        <authorList>
            <person name="Nour E."/>
            <person name="Shintani M."/>
            <person name="Elsayed T."/>
            <person name="Blau K."/>
            <person name="Jechalke S."/>
            <person name="Sproeer C."/>
            <person name="Bunk B."/>
            <person name="Overmann J."/>
            <person name="Smalla K."/>
        </authorList>
    </citation>
    <scope>NUCLEOTIDE SEQUENCE</scope>
    <source>
        <plasmid evidence="1">pTL43</plasmid>
    </source>
</reference>
<dbReference type="EMBL" id="MH392237">
    <property type="protein sequence ID" value="QDL89309.1"/>
    <property type="molecule type" value="Genomic_DNA"/>
</dbReference>
<dbReference type="AlphaFoldDB" id="A0A515HIS3"/>
<keyword evidence="1" id="KW-0614">Plasmid</keyword>
<geneLocation type="plasmid" evidence="1">
    <name>pTL43</name>
</geneLocation>
<organism evidence="1">
    <name type="scientific">Sym plasmid</name>
    <dbReference type="NCBI Taxonomy" id="28430"/>
    <lineage>
        <taxon>other sequences</taxon>
        <taxon>plasmids</taxon>
    </lineage>
</organism>
<accession>A0A515HIS3</accession>